<dbReference type="Proteomes" id="UP001596328">
    <property type="component" value="Unassembled WGS sequence"/>
</dbReference>
<reference evidence="1 2" key="1">
    <citation type="journal article" date="2019" name="Int. J. Syst. Evol. Microbiol.">
        <title>The Global Catalogue of Microorganisms (GCM) 10K type strain sequencing project: providing services to taxonomists for standard genome sequencing and annotation.</title>
        <authorList>
            <consortium name="The Broad Institute Genomics Platform"/>
            <consortium name="The Broad Institute Genome Sequencing Center for Infectious Disease"/>
            <person name="Wu L."/>
            <person name="Ma J."/>
        </authorList>
    </citation>
    <scope>NUCLEOTIDE SEQUENCE [LARGE SCALE GENOMIC DNA]</scope>
    <source>
        <strain evidence="1 2">NBRC 111368</strain>
    </source>
</reference>
<accession>A0ABD5S197</accession>
<dbReference type="EMBL" id="JBHSWU010000254">
    <property type="protein sequence ID" value="MFC6724702.1"/>
    <property type="molecule type" value="Genomic_DNA"/>
</dbReference>
<evidence type="ECO:0000313" key="2">
    <source>
        <dbReference type="Proteomes" id="UP001596328"/>
    </source>
</evidence>
<sequence>MADPIEYERNASETLPRDVYLPAVTVPPRFERIERVVNDIFDLHGVVLIPDSHDD</sequence>
<gene>
    <name evidence="1" type="ORF">ACFQE1_10005</name>
</gene>
<proteinExistence type="predicted"/>
<comment type="caution">
    <text evidence="1">The sequence shown here is derived from an EMBL/GenBank/DDBJ whole genome shotgun (WGS) entry which is preliminary data.</text>
</comment>
<dbReference type="AlphaFoldDB" id="A0ABD5S197"/>
<keyword evidence="2" id="KW-1185">Reference proteome</keyword>
<organism evidence="1 2">
    <name type="scientific">Halobium palmae</name>
    <dbReference type="NCBI Taxonomy" id="1776492"/>
    <lineage>
        <taxon>Archaea</taxon>
        <taxon>Methanobacteriati</taxon>
        <taxon>Methanobacteriota</taxon>
        <taxon>Stenosarchaea group</taxon>
        <taxon>Halobacteria</taxon>
        <taxon>Halobacteriales</taxon>
        <taxon>Haloferacaceae</taxon>
        <taxon>Halobium</taxon>
    </lineage>
</organism>
<name>A0ABD5S197_9EURY</name>
<protein>
    <submittedName>
        <fullName evidence="1">Uncharacterized protein</fullName>
    </submittedName>
</protein>
<evidence type="ECO:0000313" key="1">
    <source>
        <dbReference type="EMBL" id="MFC6724702.1"/>
    </source>
</evidence>